<reference evidence="3 4" key="1">
    <citation type="submission" date="2024-08" db="EMBL/GenBank/DDBJ databases">
        <authorList>
            <person name="Cucini C."/>
            <person name="Frati F."/>
        </authorList>
    </citation>
    <scope>NUCLEOTIDE SEQUENCE [LARGE SCALE GENOMIC DNA]</scope>
</reference>
<comment type="similarity">
    <text evidence="1">Belongs to the proteasome inhibitor PI31 family.</text>
</comment>
<comment type="caution">
    <text evidence="3">The sequence shown here is derived from an EMBL/GenBank/DDBJ whole genome shotgun (WGS) entry which is preliminary data.</text>
</comment>
<feature type="compositionally biased region" description="Polar residues" evidence="2">
    <location>
        <begin position="1"/>
        <end position="22"/>
    </location>
</feature>
<evidence type="ECO:0000256" key="2">
    <source>
        <dbReference type="SAM" id="MobiDB-lite"/>
    </source>
</evidence>
<feature type="region of interest" description="Disordered" evidence="2">
    <location>
        <begin position="227"/>
        <end position="262"/>
    </location>
</feature>
<sequence>MSNSARGAQPTLGQSPTSTTSLPPAGFESLYMSERSKLTSCFEAFVLPLHWAIIRGGLRIRLTDANPSTNVVPISELTEGIPLNWTSLITTKVEEETEQQLKQIVLRYWDHSNSEVHYEAKVMEVVKNSSVVVILFRAVNAYGMDGNVQVFNKKDIDSNSPTRNSAGTSFQLQDYVIYNESNGDLNSSAAAAIGDKLWFQVYKNLPTVENFVWGQLMEPIGLKVTGKTREPGPFENKLPQKTTQQQQQQPPSYSPMTYPAPPSHPYPAGGIGGPLYVPPAIPAGGGLGRSDLDPIGGFGAGMIADPRGFRTPMIPGGTGLIQPVPPGARFDPYGPPNPVPGAVQPRPQPGAGRTWGEPNPDVEQPPPGFDDMFM</sequence>
<keyword evidence="4" id="KW-1185">Reference proteome</keyword>
<gene>
    <name evidence="3" type="ORF">ODALV1_LOCUS27953</name>
</gene>
<feature type="compositionally biased region" description="Low complexity" evidence="2">
    <location>
        <begin position="239"/>
        <end position="251"/>
    </location>
</feature>
<dbReference type="PANTHER" id="PTHR13266">
    <property type="entry name" value="PROTEASOME INHIBITOR"/>
    <property type="match status" value="1"/>
</dbReference>
<feature type="region of interest" description="Disordered" evidence="2">
    <location>
        <begin position="326"/>
        <end position="374"/>
    </location>
</feature>
<evidence type="ECO:0000256" key="1">
    <source>
        <dbReference type="ARBA" id="ARBA00006405"/>
    </source>
</evidence>
<dbReference type="EMBL" id="CAXLJM020000129">
    <property type="protein sequence ID" value="CAL8139698.1"/>
    <property type="molecule type" value="Genomic_DNA"/>
</dbReference>
<evidence type="ECO:0000313" key="4">
    <source>
        <dbReference type="Proteomes" id="UP001642540"/>
    </source>
</evidence>
<name>A0ABP1S091_9HEXA</name>
<dbReference type="PANTHER" id="PTHR13266:SF1">
    <property type="entry name" value="PROTEASOME INHIBITOR PI31 SUBUNIT"/>
    <property type="match status" value="1"/>
</dbReference>
<feature type="region of interest" description="Disordered" evidence="2">
    <location>
        <begin position="1"/>
        <end position="24"/>
    </location>
</feature>
<protein>
    <recommendedName>
        <fullName evidence="5">Proteasome inhibitor PI31 subunit</fullName>
    </recommendedName>
</protein>
<dbReference type="InterPro" id="IPR045128">
    <property type="entry name" value="PI31-like"/>
</dbReference>
<evidence type="ECO:0000313" key="3">
    <source>
        <dbReference type="EMBL" id="CAL8139698.1"/>
    </source>
</evidence>
<proteinExistence type="inferred from homology"/>
<evidence type="ECO:0008006" key="5">
    <source>
        <dbReference type="Google" id="ProtNLM"/>
    </source>
</evidence>
<accession>A0ABP1S091</accession>
<organism evidence="3 4">
    <name type="scientific">Orchesella dallaii</name>
    <dbReference type="NCBI Taxonomy" id="48710"/>
    <lineage>
        <taxon>Eukaryota</taxon>
        <taxon>Metazoa</taxon>
        <taxon>Ecdysozoa</taxon>
        <taxon>Arthropoda</taxon>
        <taxon>Hexapoda</taxon>
        <taxon>Collembola</taxon>
        <taxon>Entomobryomorpha</taxon>
        <taxon>Entomobryoidea</taxon>
        <taxon>Orchesellidae</taxon>
        <taxon>Orchesellinae</taxon>
        <taxon>Orchesella</taxon>
    </lineage>
</organism>
<dbReference type="Proteomes" id="UP001642540">
    <property type="component" value="Unassembled WGS sequence"/>
</dbReference>